<reference evidence="3" key="1">
    <citation type="submission" date="2014-05" db="EMBL/GenBank/DDBJ databases">
        <title>The transcriptome of the halophilic microalga Tetraselmis sp. GSL018 isolated from the Great Salt Lake, Utah.</title>
        <authorList>
            <person name="Jinkerson R.E."/>
            <person name="D'Adamo S."/>
            <person name="Posewitz M.C."/>
        </authorList>
    </citation>
    <scope>NUCLEOTIDE SEQUENCE</scope>
    <source>
        <strain evidence="3">GSL018</strain>
    </source>
</reference>
<sequence length="252" mass="28723">MSFNDTHSGSSSEDLFGKLYDEYGDNVIFIGIPVLLLTSVLGAILLWVFCWKIWSYRQNRADRKLLEQWTRGNMPVSHLLLTTYHNISHIITYHNRSTFSRVSLTRYCFDIIQIGSSELNPYKNSKIVRSSILNNFFPRKNSCRANISEESEHTAEPDLCLGFAQRNLAANEIRYNRENPRGNSTEISPQHHPQDDLLSAVEANAVVHGSFFPSTRNIWKHALPFSSSSRKSQFSTGENPLFSGTDYSRDGP</sequence>
<proteinExistence type="predicted"/>
<keyword evidence="2" id="KW-0812">Transmembrane</keyword>
<accession>A0A061QTY1</accession>
<evidence type="ECO:0000256" key="1">
    <source>
        <dbReference type="SAM" id="MobiDB-lite"/>
    </source>
</evidence>
<evidence type="ECO:0000256" key="2">
    <source>
        <dbReference type="SAM" id="Phobius"/>
    </source>
</evidence>
<feature type="compositionally biased region" description="Low complexity" evidence="1">
    <location>
        <begin position="226"/>
        <end position="235"/>
    </location>
</feature>
<feature type="transmembrane region" description="Helical" evidence="2">
    <location>
        <begin position="27"/>
        <end position="54"/>
    </location>
</feature>
<evidence type="ECO:0000313" key="3">
    <source>
        <dbReference type="EMBL" id="JAC61915.1"/>
    </source>
</evidence>
<name>A0A061QTY1_9CHLO</name>
<dbReference type="EMBL" id="GBEZ01025137">
    <property type="protein sequence ID" value="JAC61915.1"/>
    <property type="molecule type" value="Transcribed_RNA"/>
</dbReference>
<gene>
    <name evidence="3" type="ORF">TSPGSL018_24803</name>
</gene>
<dbReference type="AlphaFoldDB" id="A0A061QTY1"/>
<keyword evidence="2" id="KW-0472">Membrane</keyword>
<protein>
    <submittedName>
        <fullName evidence="3">Uncharacterized protein</fullName>
    </submittedName>
</protein>
<keyword evidence="2" id="KW-1133">Transmembrane helix</keyword>
<organism evidence="3">
    <name type="scientific">Tetraselmis sp. GSL018</name>
    <dbReference type="NCBI Taxonomy" id="582737"/>
    <lineage>
        <taxon>Eukaryota</taxon>
        <taxon>Viridiplantae</taxon>
        <taxon>Chlorophyta</taxon>
        <taxon>core chlorophytes</taxon>
        <taxon>Chlorodendrophyceae</taxon>
        <taxon>Chlorodendrales</taxon>
        <taxon>Chlorodendraceae</taxon>
        <taxon>Tetraselmis</taxon>
    </lineage>
</organism>
<feature type="region of interest" description="Disordered" evidence="1">
    <location>
        <begin position="226"/>
        <end position="252"/>
    </location>
</feature>